<evidence type="ECO:0000313" key="2">
    <source>
        <dbReference type="EMBL" id="GAA5484835.1"/>
    </source>
</evidence>
<sequence length="169" mass="18907">MKRDKVFAIFGGMTMLLLIGVLIWMIFVPLDSDLAVADRIVAILPMIMLLPMIILGAIATNKTGCEQRGFRTILWVICSVLLLADGVLDSERKVRRGKLEWVCEGVIVNRYLSDNHQYPTLMVSGAIDANLEGVDVAFYEAAKVGDKVVKKPWHEHALLNGRMLRILSR</sequence>
<feature type="transmembrane region" description="Helical" evidence="1">
    <location>
        <begin position="40"/>
        <end position="60"/>
    </location>
</feature>
<gene>
    <name evidence="2" type="ORF">Hsar01_04085</name>
</gene>
<evidence type="ECO:0000313" key="3">
    <source>
        <dbReference type="Proteomes" id="UP001476282"/>
    </source>
</evidence>
<comment type="caution">
    <text evidence="2">The sequence shown here is derived from an EMBL/GenBank/DDBJ whole genome shotgun (WGS) entry which is preliminary data.</text>
</comment>
<protein>
    <submittedName>
        <fullName evidence="2">Uncharacterized protein</fullName>
    </submittedName>
</protein>
<evidence type="ECO:0000256" key="1">
    <source>
        <dbReference type="SAM" id="Phobius"/>
    </source>
</evidence>
<proteinExistence type="predicted"/>
<keyword evidence="1" id="KW-0472">Membrane</keyword>
<dbReference type="Proteomes" id="UP001476282">
    <property type="component" value="Unassembled WGS sequence"/>
</dbReference>
<dbReference type="EMBL" id="BAABRI010000039">
    <property type="protein sequence ID" value="GAA5484835.1"/>
    <property type="molecule type" value="Genomic_DNA"/>
</dbReference>
<feature type="transmembrane region" description="Helical" evidence="1">
    <location>
        <begin position="6"/>
        <end position="28"/>
    </location>
</feature>
<reference evidence="2 3" key="1">
    <citation type="submission" date="2024-02" db="EMBL/GenBank/DDBJ databases">
        <title>Haloferula sargassicola NBRC 104335.</title>
        <authorList>
            <person name="Ichikawa N."/>
            <person name="Katano-Makiyama Y."/>
            <person name="Hidaka K."/>
        </authorList>
    </citation>
    <scope>NUCLEOTIDE SEQUENCE [LARGE SCALE GENOMIC DNA]</scope>
    <source>
        <strain evidence="2 3">NBRC 104335</strain>
    </source>
</reference>
<keyword evidence="3" id="KW-1185">Reference proteome</keyword>
<organism evidence="2 3">
    <name type="scientific">Haloferula sargassicola</name>
    <dbReference type="NCBI Taxonomy" id="490096"/>
    <lineage>
        <taxon>Bacteria</taxon>
        <taxon>Pseudomonadati</taxon>
        <taxon>Verrucomicrobiota</taxon>
        <taxon>Verrucomicrobiia</taxon>
        <taxon>Verrucomicrobiales</taxon>
        <taxon>Verrucomicrobiaceae</taxon>
        <taxon>Haloferula</taxon>
    </lineage>
</organism>
<keyword evidence="1" id="KW-0812">Transmembrane</keyword>
<keyword evidence="1" id="KW-1133">Transmembrane helix</keyword>
<accession>A0ABP9UTH5</accession>
<dbReference type="RefSeq" id="WP_353568945.1">
    <property type="nucleotide sequence ID" value="NZ_BAABRI010000039.1"/>
</dbReference>
<name>A0ABP9UTH5_9BACT</name>